<dbReference type="EMBL" id="JARBHB010000016">
    <property type="protein sequence ID" value="KAJ8866448.1"/>
    <property type="molecule type" value="Genomic_DNA"/>
</dbReference>
<comment type="caution">
    <text evidence="2">The sequence shown here is derived from an EMBL/GenBank/DDBJ whole genome shotgun (WGS) entry which is preliminary data.</text>
</comment>
<protein>
    <submittedName>
        <fullName evidence="2">Uncharacterized protein</fullName>
    </submittedName>
</protein>
<feature type="compositionally biased region" description="Basic and acidic residues" evidence="1">
    <location>
        <begin position="1"/>
        <end position="19"/>
    </location>
</feature>
<proteinExistence type="predicted"/>
<feature type="region of interest" description="Disordered" evidence="1">
    <location>
        <begin position="1"/>
        <end position="21"/>
    </location>
</feature>
<reference evidence="2 3" key="1">
    <citation type="submission" date="2023-02" db="EMBL/GenBank/DDBJ databases">
        <title>LHISI_Scaffold_Assembly.</title>
        <authorList>
            <person name="Stuart O.P."/>
            <person name="Cleave R."/>
            <person name="Magrath M.J.L."/>
            <person name="Mikheyev A.S."/>
        </authorList>
    </citation>
    <scope>NUCLEOTIDE SEQUENCE [LARGE SCALE GENOMIC DNA]</scope>
    <source>
        <strain evidence="2">Daus_M_001</strain>
        <tissue evidence="2">Leg muscle</tissue>
    </source>
</reference>
<evidence type="ECO:0000313" key="2">
    <source>
        <dbReference type="EMBL" id="KAJ8866448.1"/>
    </source>
</evidence>
<evidence type="ECO:0000313" key="3">
    <source>
        <dbReference type="Proteomes" id="UP001159363"/>
    </source>
</evidence>
<accession>A0ABQ9G2M7</accession>
<dbReference type="Proteomes" id="UP001159363">
    <property type="component" value="Chromosome 15"/>
</dbReference>
<sequence length="173" mass="18884">MAMTVPERDSSSRTISRTERMRRRPFLQAAASVRNEVCGYSFGNTHLGLGITVVLNISSRPSVDLGRYGNLSTPVVSFTWVPIVIRILTRRLTALPTKHPLQQRAPVAEQLDCSPPKSDWVRSPAGSLPRIFASGNHAGRCHWSAGFLGDLPFPPPSHSGASTFSPHFTHIGS</sequence>
<name>A0ABQ9G2M7_9NEOP</name>
<keyword evidence="3" id="KW-1185">Reference proteome</keyword>
<evidence type="ECO:0000256" key="1">
    <source>
        <dbReference type="SAM" id="MobiDB-lite"/>
    </source>
</evidence>
<organism evidence="2 3">
    <name type="scientific">Dryococelus australis</name>
    <dbReference type="NCBI Taxonomy" id="614101"/>
    <lineage>
        <taxon>Eukaryota</taxon>
        <taxon>Metazoa</taxon>
        <taxon>Ecdysozoa</taxon>
        <taxon>Arthropoda</taxon>
        <taxon>Hexapoda</taxon>
        <taxon>Insecta</taxon>
        <taxon>Pterygota</taxon>
        <taxon>Neoptera</taxon>
        <taxon>Polyneoptera</taxon>
        <taxon>Phasmatodea</taxon>
        <taxon>Verophasmatodea</taxon>
        <taxon>Anareolatae</taxon>
        <taxon>Phasmatidae</taxon>
        <taxon>Eurycanthinae</taxon>
        <taxon>Dryococelus</taxon>
    </lineage>
</organism>
<gene>
    <name evidence="2" type="ORF">PR048_032291</name>
</gene>